<organism evidence="2 3">
    <name type="scientific">Nitrolancea hollandica Lb</name>
    <dbReference type="NCBI Taxonomy" id="1129897"/>
    <lineage>
        <taxon>Bacteria</taxon>
        <taxon>Pseudomonadati</taxon>
        <taxon>Thermomicrobiota</taxon>
        <taxon>Thermomicrobia</taxon>
        <taxon>Sphaerobacterales</taxon>
        <taxon>Sphaerobacterineae</taxon>
        <taxon>Sphaerobacteraceae</taxon>
        <taxon>Nitrolancea</taxon>
    </lineage>
</organism>
<dbReference type="AlphaFoldDB" id="I4EML8"/>
<reference evidence="2 3" key="1">
    <citation type="journal article" date="2012" name="ISME J.">
        <title>Nitrification expanded: discovery, physiology and genomics of a nitrite-oxidizing bacterium from the phylum Chloroflexi.</title>
        <authorList>
            <person name="Sorokin D.Y."/>
            <person name="Lucker S."/>
            <person name="Vejmelkova D."/>
            <person name="Kostrikina N.A."/>
            <person name="Kleerebezem R."/>
            <person name="Rijpstra W.I."/>
            <person name="Damste J.S."/>
            <person name="Le Paslier D."/>
            <person name="Muyzer G."/>
            <person name="Wagner M."/>
            <person name="van Loosdrecht M.C."/>
            <person name="Daims H."/>
        </authorList>
    </citation>
    <scope>NUCLEOTIDE SEQUENCE [LARGE SCALE GENOMIC DNA]</scope>
    <source>
        <strain evidence="3">none</strain>
    </source>
</reference>
<dbReference type="Proteomes" id="UP000004221">
    <property type="component" value="Unassembled WGS sequence"/>
</dbReference>
<protein>
    <submittedName>
        <fullName evidence="2">Uncharacterized protein</fullName>
    </submittedName>
</protein>
<comment type="caution">
    <text evidence="2">The sequence shown here is derived from an EMBL/GenBank/DDBJ whole genome shotgun (WGS) entry which is preliminary data.</text>
</comment>
<sequence>MADEPSVARVTWIPPSNTIDAIMRQRTGRDSTQRSRTNPSSVALGKGFGRRLLLSITCVFLMNDRADRFVAHSELGGERSERATSGVT</sequence>
<dbReference type="EMBL" id="CAGS01000578">
    <property type="protein sequence ID" value="CCF85931.1"/>
    <property type="molecule type" value="Genomic_DNA"/>
</dbReference>
<evidence type="ECO:0000313" key="3">
    <source>
        <dbReference type="Proteomes" id="UP000004221"/>
    </source>
</evidence>
<keyword evidence="3" id="KW-1185">Reference proteome</keyword>
<evidence type="ECO:0000313" key="2">
    <source>
        <dbReference type="EMBL" id="CCF85931.1"/>
    </source>
</evidence>
<name>I4EML8_9BACT</name>
<evidence type="ECO:0000256" key="1">
    <source>
        <dbReference type="SAM" id="MobiDB-lite"/>
    </source>
</evidence>
<feature type="region of interest" description="Disordered" evidence="1">
    <location>
        <begin position="23"/>
        <end position="42"/>
    </location>
</feature>
<proteinExistence type="predicted"/>
<gene>
    <name evidence="2" type="ORF">NITHO_6190005</name>
</gene>
<accession>I4EML8</accession>